<dbReference type="PANTHER" id="PTHR43540">
    <property type="entry name" value="PEROXYUREIDOACRYLATE/UREIDOACRYLATE AMIDOHYDROLASE-RELATED"/>
    <property type="match status" value="1"/>
</dbReference>
<dbReference type="CDD" id="cd00431">
    <property type="entry name" value="cysteine_hydrolases"/>
    <property type="match status" value="1"/>
</dbReference>
<dbReference type="GO" id="GO:0016787">
    <property type="term" value="F:hydrolase activity"/>
    <property type="evidence" value="ECO:0007669"/>
    <property type="project" value="UniProtKB-KW"/>
</dbReference>
<proteinExistence type="predicted"/>
<dbReference type="SUPFAM" id="SSF52499">
    <property type="entry name" value="Isochorismatase-like hydrolases"/>
    <property type="match status" value="1"/>
</dbReference>
<evidence type="ECO:0000256" key="1">
    <source>
        <dbReference type="ARBA" id="ARBA00022801"/>
    </source>
</evidence>
<dbReference type="EMBL" id="JANX01000013">
    <property type="protein sequence ID" value="KGM35751.1"/>
    <property type="molecule type" value="Genomic_DNA"/>
</dbReference>
<evidence type="ECO:0000313" key="4">
    <source>
        <dbReference type="Proteomes" id="UP000029995"/>
    </source>
</evidence>
<dbReference type="OrthoDB" id="9811489at2"/>
<dbReference type="PANTHER" id="PTHR43540:SF6">
    <property type="entry name" value="ISOCHORISMATASE-LIKE DOMAIN-CONTAINING PROTEIN"/>
    <property type="match status" value="1"/>
</dbReference>
<evidence type="ECO:0000259" key="2">
    <source>
        <dbReference type="Pfam" id="PF00857"/>
    </source>
</evidence>
<dbReference type="InterPro" id="IPR000868">
    <property type="entry name" value="Isochorismatase-like_dom"/>
</dbReference>
<dbReference type="Pfam" id="PF00857">
    <property type="entry name" value="Isochorismatase"/>
    <property type="match status" value="1"/>
</dbReference>
<name>A0A0A0DAL6_9PROT</name>
<sequence length="206" mass="23177">MEPDGREDGLRHGPLGPSALHLCIDMQELFARETPWHVPWAHRTAPSIRRLAEHRPEHTAFTRFLPPQRPEDMPGAWRRFYSRWAEMTRGAIDPVLLELVPMLAEFVPPALAFDKHGYSAFTAPRLGRWLRESGVDTLIVTGGETDVCVWATVIGAVDRGYRVVLAADAVCSTSDATHDALLQLCRSRFSQQIEVATVDQVLDAWR</sequence>
<dbReference type="RefSeq" id="WP_034831502.1">
    <property type="nucleotide sequence ID" value="NZ_JANX01000013.1"/>
</dbReference>
<protein>
    <submittedName>
        <fullName evidence="3">Cysteine hydrolase</fullName>
    </submittedName>
</protein>
<dbReference type="AlphaFoldDB" id="A0A0A0DAL6"/>
<dbReference type="InterPro" id="IPR036380">
    <property type="entry name" value="Isochorismatase-like_sf"/>
</dbReference>
<gene>
    <name evidence="3" type="ORF">P409_02630</name>
</gene>
<dbReference type="InterPro" id="IPR050272">
    <property type="entry name" value="Isochorismatase-like_hydrls"/>
</dbReference>
<evidence type="ECO:0000313" key="3">
    <source>
        <dbReference type="EMBL" id="KGM35751.1"/>
    </source>
</evidence>
<feature type="domain" description="Isochorismatase-like" evidence="2">
    <location>
        <begin position="20"/>
        <end position="195"/>
    </location>
</feature>
<comment type="caution">
    <text evidence="3">The sequence shown here is derived from an EMBL/GenBank/DDBJ whole genome shotgun (WGS) entry which is preliminary data.</text>
</comment>
<keyword evidence="1 3" id="KW-0378">Hydrolase</keyword>
<reference evidence="3 4" key="1">
    <citation type="submission" date="2014-01" db="EMBL/GenBank/DDBJ databases">
        <title>Genome sequence determination for a cystic fibrosis isolate, Inquilinus limosus.</title>
        <authorList>
            <person name="Pino M."/>
            <person name="Di Conza J."/>
            <person name="Gutkind G."/>
        </authorList>
    </citation>
    <scope>NUCLEOTIDE SEQUENCE [LARGE SCALE GENOMIC DNA]</scope>
    <source>
        <strain evidence="3 4">MP06</strain>
    </source>
</reference>
<dbReference type="Gene3D" id="3.40.50.850">
    <property type="entry name" value="Isochorismatase-like"/>
    <property type="match status" value="1"/>
</dbReference>
<organism evidence="3 4">
    <name type="scientific">Inquilinus limosus MP06</name>
    <dbReference type="NCBI Taxonomy" id="1398085"/>
    <lineage>
        <taxon>Bacteria</taxon>
        <taxon>Pseudomonadati</taxon>
        <taxon>Pseudomonadota</taxon>
        <taxon>Alphaproteobacteria</taxon>
        <taxon>Rhodospirillales</taxon>
        <taxon>Rhodospirillaceae</taxon>
        <taxon>Inquilinus</taxon>
    </lineage>
</organism>
<accession>A0A0A0DAL6</accession>
<dbReference type="Proteomes" id="UP000029995">
    <property type="component" value="Unassembled WGS sequence"/>
</dbReference>